<dbReference type="Pfam" id="PF03129">
    <property type="entry name" value="HGTP_anticodon"/>
    <property type="match status" value="1"/>
</dbReference>
<evidence type="ECO:0000256" key="4">
    <source>
        <dbReference type="ARBA" id="ARBA00022840"/>
    </source>
</evidence>
<keyword evidence="4 8" id="KW-0067">ATP-binding</keyword>
<organism evidence="11 12">
    <name type="scientific">Candidatus Woesebacteria bacterium RIFCSPHIGHO2_01_FULL_39_28</name>
    <dbReference type="NCBI Taxonomy" id="1802496"/>
    <lineage>
        <taxon>Bacteria</taxon>
        <taxon>Candidatus Woeseibacteriota</taxon>
    </lineage>
</organism>
<feature type="binding site" evidence="9">
    <location>
        <position position="128"/>
    </location>
    <ligand>
        <name>L-histidine</name>
        <dbReference type="ChEBI" id="CHEBI:57595"/>
    </ligand>
</feature>
<dbReference type="AlphaFoldDB" id="A0A1F7YEH8"/>
<dbReference type="Gene3D" id="3.40.50.800">
    <property type="entry name" value="Anticodon-binding domain"/>
    <property type="match status" value="1"/>
</dbReference>
<reference evidence="11 12" key="1">
    <citation type="journal article" date="2016" name="Nat. Commun.">
        <title>Thousands of microbial genomes shed light on interconnected biogeochemical processes in an aquifer system.</title>
        <authorList>
            <person name="Anantharaman K."/>
            <person name="Brown C.T."/>
            <person name="Hug L.A."/>
            <person name="Sharon I."/>
            <person name="Castelle C.J."/>
            <person name="Probst A.J."/>
            <person name="Thomas B.C."/>
            <person name="Singh A."/>
            <person name="Wilkins M.J."/>
            <person name="Karaoz U."/>
            <person name="Brodie E.L."/>
            <person name="Williams K.H."/>
            <person name="Hubbard S.S."/>
            <person name="Banfield J.F."/>
        </authorList>
    </citation>
    <scope>NUCLEOTIDE SEQUENCE [LARGE SCALE GENOMIC DNA]</scope>
</reference>
<name>A0A1F7YEH8_9BACT</name>
<proteinExistence type="inferred from homology"/>
<keyword evidence="3 8" id="KW-0547">Nucleotide-binding</keyword>
<dbReference type="GO" id="GO:0006427">
    <property type="term" value="P:histidyl-tRNA aminoacylation"/>
    <property type="evidence" value="ECO:0007669"/>
    <property type="project" value="UniProtKB-UniRule"/>
</dbReference>
<dbReference type="InterPro" id="IPR033656">
    <property type="entry name" value="HisRS_anticodon"/>
</dbReference>
<keyword evidence="6 8" id="KW-0030">Aminoacyl-tRNA synthetase</keyword>
<accession>A0A1F7YEH8</accession>
<evidence type="ECO:0000256" key="5">
    <source>
        <dbReference type="ARBA" id="ARBA00022917"/>
    </source>
</evidence>
<comment type="caution">
    <text evidence="11">The sequence shown here is derived from an EMBL/GenBank/DDBJ whole genome shotgun (WGS) entry which is preliminary data.</text>
</comment>
<evidence type="ECO:0000256" key="6">
    <source>
        <dbReference type="ARBA" id="ARBA00023146"/>
    </source>
</evidence>
<gene>
    <name evidence="8" type="primary">hisS</name>
    <name evidence="11" type="ORF">A2627_01490</name>
</gene>
<keyword evidence="2 8" id="KW-0436">Ligase</keyword>
<comment type="similarity">
    <text evidence="1 8">Belongs to the class-II aminoacyl-tRNA synthetase family.</text>
</comment>
<evidence type="ECO:0000256" key="1">
    <source>
        <dbReference type="ARBA" id="ARBA00008226"/>
    </source>
</evidence>
<keyword evidence="8" id="KW-0963">Cytoplasm</keyword>
<evidence type="ECO:0000256" key="8">
    <source>
        <dbReference type="HAMAP-Rule" id="MF_00127"/>
    </source>
</evidence>
<evidence type="ECO:0000256" key="9">
    <source>
        <dbReference type="PIRSR" id="PIRSR001549-1"/>
    </source>
</evidence>
<dbReference type="PANTHER" id="PTHR11476">
    <property type="entry name" value="HISTIDYL-TRNA SYNTHETASE"/>
    <property type="match status" value="1"/>
</dbReference>
<keyword evidence="5 8" id="KW-0648">Protein biosynthesis</keyword>
<dbReference type="InterPro" id="IPR004154">
    <property type="entry name" value="Anticodon-bd"/>
</dbReference>
<dbReference type="InterPro" id="IPR015807">
    <property type="entry name" value="His-tRNA-ligase"/>
</dbReference>
<dbReference type="InterPro" id="IPR004516">
    <property type="entry name" value="HisRS/HisZ"/>
</dbReference>
<dbReference type="Proteomes" id="UP000178851">
    <property type="component" value="Unassembled WGS sequence"/>
</dbReference>
<feature type="domain" description="Aminoacyl-transfer RNA synthetases class-II family profile" evidence="10">
    <location>
        <begin position="33"/>
        <end position="311"/>
    </location>
</feature>
<comment type="catalytic activity">
    <reaction evidence="7 8">
        <text>tRNA(His) + L-histidine + ATP = L-histidyl-tRNA(His) + AMP + diphosphate + H(+)</text>
        <dbReference type="Rhea" id="RHEA:17313"/>
        <dbReference type="Rhea" id="RHEA-COMP:9665"/>
        <dbReference type="Rhea" id="RHEA-COMP:9689"/>
        <dbReference type="ChEBI" id="CHEBI:15378"/>
        <dbReference type="ChEBI" id="CHEBI:30616"/>
        <dbReference type="ChEBI" id="CHEBI:33019"/>
        <dbReference type="ChEBI" id="CHEBI:57595"/>
        <dbReference type="ChEBI" id="CHEBI:78442"/>
        <dbReference type="ChEBI" id="CHEBI:78527"/>
        <dbReference type="ChEBI" id="CHEBI:456215"/>
        <dbReference type="EC" id="6.1.1.21"/>
    </reaction>
</comment>
<dbReference type="HAMAP" id="MF_00127">
    <property type="entry name" value="His_tRNA_synth"/>
    <property type="match status" value="1"/>
</dbReference>
<evidence type="ECO:0000313" key="12">
    <source>
        <dbReference type="Proteomes" id="UP000178851"/>
    </source>
</evidence>
<dbReference type="CDD" id="cd00773">
    <property type="entry name" value="HisRS-like_core"/>
    <property type="match status" value="1"/>
</dbReference>
<evidence type="ECO:0000256" key="3">
    <source>
        <dbReference type="ARBA" id="ARBA00022741"/>
    </source>
</evidence>
<dbReference type="CDD" id="cd00859">
    <property type="entry name" value="HisRS_anticodon"/>
    <property type="match status" value="1"/>
</dbReference>
<sequence length="408" mass="46629">MDKTKLQPLKGFRDFLPKEARKRAWLKNKLIEITERWGYEPLETPTLEPLELFEGQIGEDEKLFYKFKDYGGRGVALRYDQTVPTCRVVVQYKDKITFPFKRYQCQTVFRAEKPQAGRYREFLQFDFDILGVESEFADAECVALTIDIYLKLGFKDVIVTINDRDLLKSIPYPAIVAIDKLEKIGEENVIKEIQSKNISLEDSRKYLDLVKNLKPNERLSNIFTYLKNAGFDQKNFKFEPLLARSFSYSTGPIWEVKIPGFTKGSVGGGERYDEIVEKISGQKIPGTGIALGFDRTLEALEELKLLPKLSPASEVLVTVFSPELESTSLTRSLSLRANGINTELYPDPNVKLDKQLRYADKKGIPFALIIGPEEVKNNTVTIKDMKSTNQETVETHGLTNWLNGKLNR</sequence>
<feature type="binding site" evidence="9">
    <location>
        <position position="124"/>
    </location>
    <ligand>
        <name>L-histidine</name>
        <dbReference type="ChEBI" id="CHEBI:57595"/>
    </ligand>
</feature>
<dbReference type="InterPro" id="IPR036621">
    <property type="entry name" value="Anticodon-bd_dom_sf"/>
</dbReference>
<dbReference type="EC" id="6.1.1.21" evidence="8"/>
<evidence type="ECO:0000313" key="11">
    <source>
        <dbReference type="EMBL" id="OGM25726.1"/>
    </source>
</evidence>
<dbReference type="GO" id="GO:0005524">
    <property type="term" value="F:ATP binding"/>
    <property type="evidence" value="ECO:0007669"/>
    <property type="project" value="UniProtKB-UniRule"/>
</dbReference>
<dbReference type="PROSITE" id="PS50862">
    <property type="entry name" value="AA_TRNA_LIGASE_II"/>
    <property type="match status" value="1"/>
</dbReference>
<dbReference type="NCBIfam" id="TIGR00442">
    <property type="entry name" value="hisS"/>
    <property type="match status" value="1"/>
</dbReference>
<evidence type="ECO:0000256" key="2">
    <source>
        <dbReference type="ARBA" id="ARBA00022598"/>
    </source>
</evidence>
<evidence type="ECO:0000256" key="7">
    <source>
        <dbReference type="ARBA" id="ARBA00047639"/>
    </source>
</evidence>
<dbReference type="Gene3D" id="3.30.930.10">
    <property type="entry name" value="Bira Bifunctional Protein, Domain 2"/>
    <property type="match status" value="1"/>
</dbReference>
<dbReference type="Pfam" id="PF13393">
    <property type="entry name" value="tRNA-synt_His"/>
    <property type="match status" value="1"/>
</dbReference>
<dbReference type="GO" id="GO:0005737">
    <property type="term" value="C:cytoplasm"/>
    <property type="evidence" value="ECO:0007669"/>
    <property type="project" value="UniProtKB-SubCell"/>
</dbReference>
<protein>
    <recommendedName>
        <fullName evidence="8">Histidine--tRNA ligase</fullName>
        <ecNumber evidence="8">6.1.1.21</ecNumber>
    </recommendedName>
    <alternativeName>
        <fullName evidence="8">Histidyl-tRNA synthetase</fullName>
        <shortName evidence="8">HisRS</shortName>
    </alternativeName>
</protein>
<dbReference type="GO" id="GO:0004821">
    <property type="term" value="F:histidine-tRNA ligase activity"/>
    <property type="evidence" value="ECO:0007669"/>
    <property type="project" value="UniProtKB-UniRule"/>
</dbReference>
<dbReference type="PIRSF" id="PIRSF001549">
    <property type="entry name" value="His-tRNA_synth"/>
    <property type="match status" value="1"/>
</dbReference>
<dbReference type="SUPFAM" id="SSF55681">
    <property type="entry name" value="Class II aaRS and biotin synthetases"/>
    <property type="match status" value="1"/>
</dbReference>
<feature type="binding site" evidence="9">
    <location>
        <position position="110"/>
    </location>
    <ligand>
        <name>L-histidine</name>
        <dbReference type="ChEBI" id="CHEBI:57595"/>
    </ligand>
</feature>
<comment type="subcellular location">
    <subcellularLocation>
        <location evidence="8">Cytoplasm</location>
    </subcellularLocation>
</comment>
<feature type="binding site" evidence="9">
    <location>
        <begin position="80"/>
        <end position="82"/>
    </location>
    <ligand>
        <name>L-histidine</name>
        <dbReference type="ChEBI" id="CHEBI:57595"/>
    </ligand>
</feature>
<evidence type="ECO:0000259" key="10">
    <source>
        <dbReference type="PROSITE" id="PS50862"/>
    </source>
</evidence>
<dbReference type="InterPro" id="IPR041715">
    <property type="entry name" value="HisRS-like_core"/>
</dbReference>
<dbReference type="PANTHER" id="PTHR11476:SF7">
    <property type="entry name" value="HISTIDINE--TRNA LIGASE"/>
    <property type="match status" value="1"/>
</dbReference>
<dbReference type="InterPro" id="IPR006195">
    <property type="entry name" value="aa-tRNA-synth_II"/>
</dbReference>
<dbReference type="SUPFAM" id="SSF52954">
    <property type="entry name" value="Class II aaRS ABD-related"/>
    <property type="match status" value="1"/>
</dbReference>
<dbReference type="EMBL" id="MGGI01000020">
    <property type="protein sequence ID" value="OGM25726.1"/>
    <property type="molecule type" value="Genomic_DNA"/>
</dbReference>
<feature type="binding site" evidence="9">
    <location>
        <position position="244"/>
    </location>
    <ligand>
        <name>L-histidine</name>
        <dbReference type="ChEBI" id="CHEBI:57595"/>
    </ligand>
</feature>
<dbReference type="InterPro" id="IPR045864">
    <property type="entry name" value="aa-tRNA-synth_II/BPL/LPL"/>
</dbReference>
<comment type="subunit">
    <text evidence="8">Homodimer.</text>
</comment>